<keyword evidence="1" id="KW-0175">Coiled coil</keyword>
<feature type="region of interest" description="Disordered" evidence="2">
    <location>
        <begin position="1"/>
        <end position="24"/>
    </location>
</feature>
<evidence type="ECO:0000256" key="1">
    <source>
        <dbReference type="SAM" id="Coils"/>
    </source>
</evidence>
<dbReference type="RefSeq" id="WP_154572372.1">
    <property type="nucleotide sequence ID" value="NZ_VUNB01000003.1"/>
</dbReference>
<keyword evidence="3" id="KW-1133">Transmembrane helix</keyword>
<sequence>MAMQSREAANELYQEGFADAANDENTLAEEELSGSDIVGALLKVQESIDRQAEKNEQTAEQMRQMLSQMRDVLDEVQRMRNDAADSTRVAQLAALSGVSKVQKDAEELTVKSIGEVTERNRKYIDTLVLESRRRIERLGMITLPDRLFYYGKWTVLILALCLLGHAIWQIVA</sequence>
<evidence type="ECO:0000313" key="4">
    <source>
        <dbReference type="EMBL" id="MST68908.1"/>
    </source>
</evidence>
<keyword evidence="3" id="KW-0472">Membrane</keyword>
<comment type="caution">
    <text evidence="4">The sequence shown here is derived from an EMBL/GenBank/DDBJ whole genome shotgun (WGS) entry which is preliminary data.</text>
</comment>
<gene>
    <name evidence="4" type="ORF">FYJ66_04785</name>
</gene>
<proteinExistence type="predicted"/>
<dbReference type="EMBL" id="VUNB01000003">
    <property type="protein sequence ID" value="MST68908.1"/>
    <property type="molecule type" value="Genomic_DNA"/>
</dbReference>
<protein>
    <submittedName>
        <fullName evidence="4">Uncharacterized protein</fullName>
    </submittedName>
</protein>
<reference evidence="4" key="1">
    <citation type="submission" date="2019-09" db="EMBL/GenBank/DDBJ databases">
        <title>In-depth cultivation of the pig gut microbiome towards novel bacterial diversity and tailored functional studies.</title>
        <authorList>
            <person name="Wylensek D."/>
            <person name="Hitch T.C.A."/>
            <person name="Clavel T."/>
        </authorList>
    </citation>
    <scope>NUCLEOTIDE SEQUENCE</scope>
    <source>
        <strain evidence="4">RF-744-FAT-WT-3</strain>
    </source>
</reference>
<dbReference type="AlphaFoldDB" id="A0A6A8M8X3"/>
<organism evidence="4">
    <name type="scientific">Baileyella intestinalis</name>
    <dbReference type="NCBI Taxonomy" id="2606709"/>
    <lineage>
        <taxon>Bacteria</taxon>
        <taxon>Bacillati</taxon>
        <taxon>Bacillota</taxon>
        <taxon>Clostridia</taxon>
        <taxon>Peptostreptococcales</taxon>
        <taxon>Anaerovoracaceae</taxon>
        <taxon>Baileyella</taxon>
    </lineage>
</organism>
<evidence type="ECO:0000256" key="3">
    <source>
        <dbReference type="SAM" id="Phobius"/>
    </source>
</evidence>
<feature type="transmembrane region" description="Helical" evidence="3">
    <location>
        <begin position="147"/>
        <end position="171"/>
    </location>
</feature>
<evidence type="ECO:0000256" key="2">
    <source>
        <dbReference type="SAM" id="MobiDB-lite"/>
    </source>
</evidence>
<keyword evidence="3" id="KW-0812">Transmembrane</keyword>
<name>A0A6A8M8X3_9FIRM</name>
<accession>A0A6A8M8X3</accession>
<feature type="coiled-coil region" evidence="1">
    <location>
        <begin position="48"/>
        <end position="82"/>
    </location>
</feature>